<sequence>MVVNVDRVISSVTLAGSLLSSFATLAVLVSFAIYRRHVRNFRHVLVLNLMMAEFSNALNNSVSGIIFLLTGDLHAGVPCVVNALIGQLSVQAADFSILAIALVTLLTVTRVVYMPSVSTAKKVLICVSIWIVPVTTSLIPTFMGEMKPVGGNWCWISSGRSDLRYALTHGWRFFVIFATLAIYAYIWAYLRRHLRSSRRASHRSSYNLTTLTNTNSFLSYCSKRVGFRPMKDEEAELDAIEPARPRHIGPGSQRDSPWVDERGRNITEDSVESTDIETTAKSATSHNQANGRSTRHRSASTRKEMDLPALESASLDPHQPGPHISSQAQSNTLQTNISEFPIRRDAHDVELEIKRMMLLNAYPFMYVLLWMPGLVNRLMEASGHAPSKTTIAALQTSTQFIGFANAVTYGFNHHLRDRLKGMYLTPMISRVKGRLGR</sequence>
<gene>
    <name evidence="8" type="ORF">FALBO_14723</name>
</gene>
<keyword evidence="8" id="KW-0675">Receptor</keyword>
<dbReference type="GO" id="GO:0004930">
    <property type="term" value="F:G protein-coupled receptor activity"/>
    <property type="evidence" value="ECO:0007669"/>
    <property type="project" value="TreeGrafter"/>
</dbReference>
<keyword evidence="4 6" id="KW-0472">Membrane</keyword>
<evidence type="ECO:0000256" key="1">
    <source>
        <dbReference type="ARBA" id="ARBA00004141"/>
    </source>
</evidence>
<feature type="compositionally biased region" description="Basic and acidic residues" evidence="5">
    <location>
        <begin position="257"/>
        <end position="267"/>
    </location>
</feature>
<proteinExistence type="predicted"/>
<dbReference type="Gene3D" id="1.20.1070.10">
    <property type="entry name" value="Rhodopsin 7-helix transmembrane proteins"/>
    <property type="match status" value="1"/>
</dbReference>
<dbReference type="PROSITE" id="PS50262">
    <property type="entry name" value="G_PROTEIN_RECEP_F1_2"/>
    <property type="match status" value="1"/>
</dbReference>
<keyword evidence="2 6" id="KW-0812">Transmembrane</keyword>
<accession>A0A8H4P728</accession>
<evidence type="ECO:0000259" key="7">
    <source>
        <dbReference type="PROSITE" id="PS50262"/>
    </source>
</evidence>
<evidence type="ECO:0000256" key="5">
    <source>
        <dbReference type="SAM" id="MobiDB-lite"/>
    </source>
</evidence>
<dbReference type="OrthoDB" id="100006at2759"/>
<keyword evidence="9" id="KW-1185">Reference proteome</keyword>
<name>A0A8H4P728_9HYPO</name>
<organism evidence="8 9">
    <name type="scientific">Fusarium albosuccineum</name>
    <dbReference type="NCBI Taxonomy" id="1237068"/>
    <lineage>
        <taxon>Eukaryota</taxon>
        <taxon>Fungi</taxon>
        <taxon>Dikarya</taxon>
        <taxon>Ascomycota</taxon>
        <taxon>Pezizomycotina</taxon>
        <taxon>Sordariomycetes</taxon>
        <taxon>Hypocreomycetidae</taxon>
        <taxon>Hypocreales</taxon>
        <taxon>Nectriaceae</taxon>
        <taxon>Fusarium</taxon>
        <taxon>Fusarium decemcellulare species complex</taxon>
    </lineage>
</organism>
<dbReference type="InterPro" id="IPR017452">
    <property type="entry name" value="GPCR_Rhodpsn_7TM"/>
</dbReference>
<evidence type="ECO:0000313" key="9">
    <source>
        <dbReference type="Proteomes" id="UP000554235"/>
    </source>
</evidence>
<dbReference type="PANTHER" id="PTHR23112">
    <property type="entry name" value="G PROTEIN-COUPLED RECEPTOR 157-RELATED"/>
    <property type="match status" value="1"/>
</dbReference>
<comment type="caution">
    <text evidence="8">The sequence shown here is derived from an EMBL/GenBank/DDBJ whole genome shotgun (WGS) entry which is preliminary data.</text>
</comment>
<evidence type="ECO:0000313" key="8">
    <source>
        <dbReference type="EMBL" id="KAF4458536.1"/>
    </source>
</evidence>
<dbReference type="EMBL" id="JAADYS010002432">
    <property type="protein sequence ID" value="KAF4458536.1"/>
    <property type="molecule type" value="Genomic_DNA"/>
</dbReference>
<dbReference type="GO" id="GO:0007189">
    <property type="term" value="P:adenylate cyclase-activating G protein-coupled receptor signaling pathway"/>
    <property type="evidence" value="ECO:0007669"/>
    <property type="project" value="TreeGrafter"/>
</dbReference>
<feature type="compositionally biased region" description="Polar residues" evidence="5">
    <location>
        <begin position="276"/>
        <end position="292"/>
    </location>
</feature>
<feature type="domain" description="G-protein coupled receptors family 1 profile" evidence="7">
    <location>
        <begin position="23"/>
        <end position="413"/>
    </location>
</feature>
<dbReference type="InterPro" id="IPR023041">
    <property type="entry name" value="Glucose_rcpt_Git3-like_N"/>
</dbReference>
<feature type="transmembrane region" description="Helical" evidence="6">
    <location>
        <begin position="46"/>
        <end position="70"/>
    </location>
</feature>
<feature type="transmembrane region" description="Helical" evidence="6">
    <location>
        <begin position="391"/>
        <end position="412"/>
    </location>
</feature>
<dbReference type="SUPFAM" id="SSF81321">
    <property type="entry name" value="Family A G protein-coupled receptor-like"/>
    <property type="match status" value="1"/>
</dbReference>
<feature type="transmembrane region" description="Helical" evidence="6">
    <location>
        <begin position="90"/>
        <end position="111"/>
    </location>
</feature>
<reference evidence="8 9" key="1">
    <citation type="submission" date="2020-01" db="EMBL/GenBank/DDBJ databases">
        <title>Identification and distribution of gene clusters putatively required for synthesis of sphingolipid metabolism inhibitors in phylogenetically diverse species of the filamentous fungus Fusarium.</title>
        <authorList>
            <person name="Kim H.-S."/>
            <person name="Busman M."/>
            <person name="Brown D.W."/>
            <person name="Divon H."/>
            <person name="Uhlig S."/>
            <person name="Proctor R.H."/>
        </authorList>
    </citation>
    <scope>NUCLEOTIDE SEQUENCE [LARGE SCALE GENOMIC DNA]</scope>
    <source>
        <strain evidence="8 9">NRRL 20459</strain>
    </source>
</reference>
<dbReference type="GO" id="GO:0005886">
    <property type="term" value="C:plasma membrane"/>
    <property type="evidence" value="ECO:0007669"/>
    <property type="project" value="TreeGrafter"/>
</dbReference>
<comment type="subcellular location">
    <subcellularLocation>
        <location evidence="1">Membrane</location>
        <topology evidence="1">Multi-pass membrane protein</topology>
    </subcellularLocation>
</comment>
<keyword evidence="3 6" id="KW-1133">Transmembrane helix</keyword>
<dbReference type="PANTHER" id="PTHR23112:SF37">
    <property type="entry name" value="G PROTEIN-COUPLED RECEPTOR GPR1"/>
    <property type="match status" value="1"/>
</dbReference>
<feature type="transmembrane region" description="Helical" evidence="6">
    <location>
        <begin position="123"/>
        <end position="143"/>
    </location>
</feature>
<dbReference type="Proteomes" id="UP000554235">
    <property type="component" value="Unassembled WGS sequence"/>
</dbReference>
<evidence type="ECO:0000256" key="3">
    <source>
        <dbReference type="ARBA" id="ARBA00022989"/>
    </source>
</evidence>
<feature type="transmembrane region" description="Helical" evidence="6">
    <location>
        <begin position="12"/>
        <end position="34"/>
    </location>
</feature>
<feature type="region of interest" description="Disordered" evidence="5">
    <location>
        <begin position="239"/>
        <end position="303"/>
    </location>
</feature>
<evidence type="ECO:0000256" key="6">
    <source>
        <dbReference type="SAM" id="Phobius"/>
    </source>
</evidence>
<feature type="transmembrane region" description="Helical" evidence="6">
    <location>
        <begin position="361"/>
        <end position="379"/>
    </location>
</feature>
<dbReference type="Pfam" id="PF11710">
    <property type="entry name" value="Git3"/>
    <property type="match status" value="1"/>
</dbReference>
<dbReference type="AlphaFoldDB" id="A0A8H4P728"/>
<protein>
    <submittedName>
        <fullName evidence="8">Cyclic amp receptor 2</fullName>
    </submittedName>
</protein>
<evidence type="ECO:0000256" key="4">
    <source>
        <dbReference type="ARBA" id="ARBA00023136"/>
    </source>
</evidence>
<evidence type="ECO:0000256" key="2">
    <source>
        <dbReference type="ARBA" id="ARBA00022692"/>
    </source>
</evidence>
<feature type="transmembrane region" description="Helical" evidence="6">
    <location>
        <begin position="171"/>
        <end position="190"/>
    </location>
</feature>